<gene>
    <name evidence="2" type="ORF">PBS003_LOCUS9252</name>
</gene>
<proteinExistence type="predicted"/>
<comment type="caution">
    <text evidence="2">The sequence shown here is derived from an EMBL/GenBank/DDBJ whole genome shotgun (WGS) entry which is preliminary data.</text>
</comment>
<evidence type="ECO:0000256" key="1">
    <source>
        <dbReference type="SAM" id="MobiDB-lite"/>
    </source>
</evidence>
<protein>
    <submittedName>
        <fullName evidence="2">Uncharacterized protein</fullName>
    </submittedName>
</protein>
<reference evidence="2" key="1">
    <citation type="submission" date="2021-11" db="EMBL/GenBank/DDBJ databases">
        <authorList>
            <person name="Islam A."/>
            <person name="Islam S."/>
            <person name="Flora M.S."/>
            <person name="Rahman M."/>
            <person name="Ziaur R.M."/>
            <person name="Epstein J.H."/>
            <person name="Hassan M."/>
            <person name="Klassen M."/>
            <person name="Woodard K."/>
            <person name="Webb A."/>
            <person name="Webby R.J."/>
            <person name="El Zowalaty M.E."/>
        </authorList>
    </citation>
    <scope>NUCLEOTIDE SEQUENCE</scope>
    <source>
        <strain evidence="2">Pbs3</strain>
    </source>
</reference>
<dbReference type="Proteomes" id="UP001160483">
    <property type="component" value="Unassembled WGS sequence"/>
</dbReference>
<evidence type="ECO:0000313" key="2">
    <source>
        <dbReference type="EMBL" id="CAH0482669.1"/>
    </source>
</evidence>
<organism evidence="2 3">
    <name type="scientific">Peronospora belbahrii</name>
    <dbReference type="NCBI Taxonomy" id="622444"/>
    <lineage>
        <taxon>Eukaryota</taxon>
        <taxon>Sar</taxon>
        <taxon>Stramenopiles</taxon>
        <taxon>Oomycota</taxon>
        <taxon>Peronosporomycetes</taxon>
        <taxon>Peronosporales</taxon>
        <taxon>Peronosporaceae</taxon>
        <taxon>Peronospora</taxon>
    </lineage>
</organism>
<evidence type="ECO:0000313" key="3">
    <source>
        <dbReference type="Proteomes" id="UP001160483"/>
    </source>
</evidence>
<feature type="region of interest" description="Disordered" evidence="1">
    <location>
        <begin position="1"/>
        <end position="83"/>
    </location>
</feature>
<sequence length="159" mass="18367">MQPEQDAIPSLLMPQGQSAPTGFELEPYRKPPTSFEEDQVVFHTPTNRYRRPRKPVFLLENGTDDEEERKSEGSDGPSSPKRVRIDEEALLVKLFMRTRQALTIFLQRTLRQSTVKMLRSVVKPWRLNCSYINGTLPGHWFQAKQPSVPLVQVSFRQEA</sequence>
<dbReference type="AlphaFoldDB" id="A0AAU9LDF0"/>
<name>A0AAU9LDF0_9STRA</name>
<dbReference type="EMBL" id="CAKKTJ010000335">
    <property type="protein sequence ID" value="CAH0482669.1"/>
    <property type="molecule type" value="Genomic_DNA"/>
</dbReference>
<accession>A0AAU9LDF0</accession>